<proteinExistence type="predicted"/>
<dbReference type="EMBL" id="FJUX01000011">
    <property type="protein sequence ID" value="CZS92209.1"/>
    <property type="molecule type" value="Genomic_DNA"/>
</dbReference>
<dbReference type="Proteomes" id="UP000178912">
    <property type="component" value="Unassembled WGS sequence"/>
</dbReference>
<evidence type="ECO:0000313" key="1">
    <source>
        <dbReference type="EMBL" id="CZS92209.1"/>
    </source>
</evidence>
<organism evidence="1 2">
    <name type="scientific">Rhynchosporium agropyri</name>
    <dbReference type="NCBI Taxonomy" id="914238"/>
    <lineage>
        <taxon>Eukaryota</taxon>
        <taxon>Fungi</taxon>
        <taxon>Dikarya</taxon>
        <taxon>Ascomycota</taxon>
        <taxon>Pezizomycotina</taxon>
        <taxon>Leotiomycetes</taxon>
        <taxon>Helotiales</taxon>
        <taxon>Ploettnerulaceae</taxon>
        <taxon>Rhynchosporium</taxon>
    </lineage>
</organism>
<dbReference type="AlphaFoldDB" id="A0A1E1K2B5"/>
<sequence>MDQRKLSEAEILWEISVETFRVNVGEALAASTSVQDFISFIANFVSTTPSYQTPFYKLLQKYPTIPTTGAGELFGGFIFIKQR</sequence>
<gene>
    <name evidence="1" type="ORF">RAG0_02681</name>
</gene>
<name>A0A1E1K2B5_9HELO</name>
<keyword evidence="2" id="KW-1185">Reference proteome</keyword>
<accession>A0A1E1K2B5</accession>
<protein>
    <submittedName>
        <fullName evidence="1">Uncharacterized protein</fullName>
    </submittedName>
</protein>
<reference evidence="2" key="1">
    <citation type="submission" date="2016-03" db="EMBL/GenBank/DDBJ databases">
        <authorList>
            <person name="Guldener U."/>
        </authorList>
    </citation>
    <scope>NUCLEOTIDE SEQUENCE [LARGE SCALE GENOMIC DNA]</scope>
    <source>
        <strain evidence="2">04CH-RAC-A.6.1</strain>
    </source>
</reference>
<evidence type="ECO:0000313" key="2">
    <source>
        <dbReference type="Proteomes" id="UP000178912"/>
    </source>
</evidence>